<gene>
    <name evidence="2" type="ORF">GCM10011509_14300</name>
</gene>
<feature type="compositionally biased region" description="Acidic residues" evidence="1">
    <location>
        <begin position="522"/>
        <end position="532"/>
    </location>
</feature>
<evidence type="ECO:0000313" key="3">
    <source>
        <dbReference type="Proteomes" id="UP000662111"/>
    </source>
</evidence>
<keyword evidence="3" id="KW-1185">Reference proteome</keyword>
<feature type="region of interest" description="Disordered" evidence="1">
    <location>
        <begin position="494"/>
        <end position="535"/>
    </location>
</feature>
<comment type="caution">
    <text evidence="2">The sequence shown here is derived from an EMBL/GenBank/DDBJ whole genome shotgun (WGS) entry which is preliminary data.</text>
</comment>
<organism evidence="2 3">
    <name type="scientific">Ornithinimicrobium pekingense</name>
    <dbReference type="NCBI Taxonomy" id="384677"/>
    <lineage>
        <taxon>Bacteria</taxon>
        <taxon>Bacillati</taxon>
        <taxon>Actinomycetota</taxon>
        <taxon>Actinomycetes</taxon>
        <taxon>Micrococcales</taxon>
        <taxon>Ornithinimicrobiaceae</taxon>
        <taxon>Ornithinimicrobium</taxon>
    </lineage>
</organism>
<evidence type="ECO:0000256" key="1">
    <source>
        <dbReference type="SAM" id="MobiDB-lite"/>
    </source>
</evidence>
<dbReference type="EMBL" id="BMLB01000003">
    <property type="protein sequence ID" value="GGK67092.1"/>
    <property type="molecule type" value="Genomic_DNA"/>
</dbReference>
<sequence length="667" mass="64529">MSEPSGQHGAANPHDDGQGADAASTPVGAPAASADTTQAPAGESPRGSSGALRALSSPWWRVGVAVAAVGALTWGVTASDAALRLGEDAPGDGAAATAGAQAGAYVQTAVLACPGTVPWLDDEAASRPAVDVVALGPPASVLGQAPPASGDDASGTAAPDDAHATSVPDEASATSAPDEAASTAAPDEAASTAAPDDAASTAAPDDAASTAAPDEAASTSAPDGTSVLRATDPASLSVDLEHGIPAGISLERASSALVEASGTIAPGVVGGQLGLGTEPGSRGLTLAGCVPAGEAQWLVGGGSAPGRAEQLVLTNPGPDPVTVAVAVWGAEGPVTTTGAGSIVVPGGGRAVELLDGLAPAVDAPVVGVTATGGPVVAHLAETYRDGTTDRGTEVVPPVAAPATDLVVPALPAAPEGHERQVVLRVAAPGDRQAVVELTALTPEGAVRLSDQVTRVPAGSTVDLALDDLPEGATALRLRADEPVTGGARLEVLPAEDDPLVVDPATATANPAEGDAATATDGPDGDGDSDGTEQGEPLLRAAGDVAWVGATAPAGGPAGLALPDRSGVPGAAAALALSAVDATTAWVTWVDEEGTQTSRSVELPNDTTELVALPPEARAVWVGTTGGAGVASAVHVTGGDDRGPLVASSTVPQLPWTRQVTQVRPAVP</sequence>
<dbReference type="Pfam" id="PF18986">
    <property type="entry name" value="DUF5719"/>
    <property type="match status" value="1"/>
</dbReference>
<evidence type="ECO:0000313" key="2">
    <source>
        <dbReference type="EMBL" id="GGK67092.1"/>
    </source>
</evidence>
<feature type="compositionally biased region" description="Low complexity" evidence="1">
    <location>
        <begin position="169"/>
        <end position="223"/>
    </location>
</feature>
<evidence type="ECO:0008006" key="4">
    <source>
        <dbReference type="Google" id="ProtNLM"/>
    </source>
</evidence>
<protein>
    <recommendedName>
        <fullName evidence="4">Secreted protein</fullName>
    </recommendedName>
</protein>
<accession>A0ABQ2F7E9</accession>
<dbReference type="Proteomes" id="UP000662111">
    <property type="component" value="Unassembled WGS sequence"/>
</dbReference>
<feature type="region of interest" description="Disordered" evidence="1">
    <location>
        <begin position="141"/>
        <end position="229"/>
    </location>
</feature>
<dbReference type="InterPro" id="IPR043777">
    <property type="entry name" value="DUF5719"/>
</dbReference>
<reference evidence="3" key="1">
    <citation type="journal article" date="2019" name="Int. J. Syst. Evol. Microbiol.">
        <title>The Global Catalogue of Microorganisms (GCM) 10K type strain sequencing project: providing services to taxonomists for standard genome sequencing and annotation.</title>
        <authorList>
            <consortium name="The Broad Institute Genomics Platform"/>
            <consortium name="The Broad Institute Genome Sequencing Center for Infectious Disease"/>
            <person name="Wu L."/>
            <person name="Ma J."/>
        </authorList>
    </citation>
    <scope>NUCLEOTIDE SEQUENCE [LARGE SCALE GENOMIC DNA]</scope>
    <source>
        <strain evidence="3">CGMCC 1.5362</strain>
    </source>
</reference>
<feature type="region of interest" description="Disordered" evidence="1">
    <location>
        <begin position="1"/>
        <end position="52"/>
    </location>
</feature>
<dbReference type="RefSeq" id="WP_156875869.1">
    <property type="nucleotide sequence ID" value="NZ_BMLB01000003.1"/>
</dbReference>
<proteinExistence type="predicted"/>
<name>A0ABQ2F7E9_9MICO</name>